<dbReference type="PANTHER" id="PTHR11552">
    <property type="entry name" value="GLUCOSE-METHANOL-CHOLINE GMC OXIDOREDUCTASE"/>
    <property type="match status" value="1"/>
</dbReference>
<dbReference type="PANTHER" id="PTHR11552:SF210">
    <property type="entry name" value="GLUCOSE-METHANOL-CHOLINE OXIDOREDUCTASE N-TERMINAL DOMAIN-CONTAINING PROTEIN-RELATED"/>
    <property type="match status" value="1"/>
</dbReference>
<comment type="cofactor">
    <cofactor evidence="2">
        <name>FAD</name>
        <dbReference type="ChEBI" id="CHEBI:57692"/>
    </cofactor>
</comment>
<dbReference type="GO" id="GO:0050660">
    <property type="term" value="F:flavin adenine dinucleotide binding"/>
    <property type="evidence" value="ECO:0007669"/>
    <property type="project" value="InterPro"/>
</dbReference>
<reference evidence="5" key="1">
    <citation type="journal article" date="2021" name="Nat. Commun.">
        <title>Genetic determinants of endophytism in the Arabidopsis root mycobiome.</title>
        <authorList>
            <person name="Mesny F."/>
            <person name="Miyauchi S."/>
            <person name="Thiergart T."/>
            <person name="Pickel B."/>
            <person name="Atanasova L."/>
            <person name="Karlsson M."/>
            <person name="Huettel B."/>
            <person name="Barry K.W."/>
            <person name="Haridas S."/>
            <person name="Chen C."/>
            <person name="Bauer D."/>
            <person name="Andreopoulos W."/>
            <person name="Pangilinan J."/>
            <person name="LaButti K."/>
            <person name="Riley R."/>
            <person name="Lipzen A."/>
            <person name="Clum A."/>
            <person name="Drula E."/>
            <person name="Henrissat B."/>
            <person name="Kohler A."/>
            <person name="Grigoriev I.V."/>
            <person name="Martin F.M."/>
            <person name="Hacquard S."/>
        </authorList>
    </citation>
    <scope>NUCLEOTIDE SEQUENCE</scope>
    <source>
        <strain evidence="5">MPI-CAGE-CH-0243</strain>
    </source>
</reference>
<dbReference type="AlphaFoldDB" id="A0A9P9DXL3"/>
<dbReference type="GO" id="GO:0016614">
    <property type="term" value="F:oxidoreductase activity, acting on CH-OH group of donors"/>
    <property type="evidence" value="ECO:0007669"/>
    <property type="project" value="InterPro"/>
</dbReference>
<dbReference type="Pfam" id="PF00732">
    <property type="entry name" value="GMC_oxred_N"/>
    <property type="match status" value="1"/>
</dbReference>
<gene>
    <name evidence="5" type="ORF">B0J11DRAFT_526754</name>
</gene>
<dbReference type="InterPro" id="IPR000172">
    <property type="entry name" value="GMC_OxRdtase_N"/>
</dbReference>
<dbReference type="Pfam" id="PF05199">
    <property type="entry name" value="GMC_oxred_C"/>
    <property type="match status" value="1"/>
</dbReference>
<dbReference type="InterPro" id="IPR007867">
    <property type="entry name" value="GMC_OxRtase_C"/>
</dbReference>
<feature type="binding site" evidence="2">
    <location>
        <position position="285"/>
    </location>
    <ligand>
        <name>FAD</name>
        <dbReference type="ChEBI" id="CHEBI:57692"/>
    </ligand>
</feature>
<protein>
    <recommendedName>
        <fullName evidence="4">Glucose-methanol-choline oxidoreductase N-terminal domain-containing protein</fullName>
    </recommendedName>
</protein>
<dbReference type="InterPro" id="IPR012132">
    <property type="entry name" value="GMC_OxRdtase"/>
</dbReference>
<keyword evidence="2 3" id="KW-0274">FAD</keyword>
<feature type="domain" description="Glucose-methanol-choline oxidoreductase N-terminal" evidence="4">
    <location>
        <begin position="132"/>
        <end position="155"/>
    </location>
</feature>
<dbReference type="Proteomes" id="UP000700596">
    <property type="component" value="Unassembled WGS sequence"/>
</dbReference>
<sequence length="667" mass="72336">MQHPNRASTSRNPYVFIPAGFETLAPHYELVAVLISSIFHPVIMSADQFIQKSYDYVICGGGTAGLVIAARLSEDPNVTVAVLEAGQNHLNDPLIDAPSAYINTWTNPEYDWRFTTTAQKGTGGKTHGWVRGKVLGGSSAVNYNMFSMASRQDLDNWAELGNKGWGFDDLAPYYRKAEKYNAPSKELSDRIGGKYVDPLLRGTDGPIQLSFCEADTQWSQELWPATCETMGYPAPKDPRTGSAIGGFNQLTTVDPKTTRRSYSARAYYEPASDRPNLSLLTGALVAKIETEKSGDGDVTATGVKFTVEGTSYTVKANREVIVCGGVINSPQILELSGIGNKDLLQKAGVDVVVDLPGVGENLNDHSATGISLAVKDEYPTAEVLIRNPEIAQQAMEAYITHKAGPLTNAPTTVAFISLEMADPDLKEPEKHVRSLVAEHQQAHPNSDPAGRDAILARQLVNPKEAIGQIVFLNVGIDMSRTDDALRLFVHEAPGNWITLGSCSTRSFSRGSVHVESSDHTKQPVIDPNYFGNPLDLDISARATLHALKIAEAEPLASKLKRDENGQIIFHPSWKKGCPKTLEEAKEMTALNTITEYHPIGTCNMLPREKQGVVDTECKVYGTTNVRVVDASIFPTHVQGNIVSLVYAIAEKAADAIKGKKASVNGTS</sequence>
<accession>A0A9P9DXL3</accession>
<dbReference type="Gene3D" id="3.30.560.10">
    <property type="entry name" value="Glucose Oxidase, domain 3"/>
    <property type="match status" value="1"/>
</dbReference>
<proteinExistence type="inferred from homology"/>
<dbReference type="SUPFAM" id="SSF54373">
    <property type="entry name" value="FAD-linked reductases, C-terminal domain"/>
    <property type="match status" value="1"/>
</dbReference>
<evidence type="ECO:0000256" key="3">
    <source>
        <dbReference type="RuleBase" id="RU003968"/>
    </source>
</evidence>
<name>A0A9P9DXL3_9PLEO</name>
<keyword evidence="3" id="KW-0285">Flavoprotein</keyword>
<dbReference type="PIRSF" id="PIRSF000137">
    <property type="entry name" value="Alcohol_oxidase"/>
    <property type="match status" value="1"/>
</dbReference>
<evidence type="ECO:0000256" key="2">
    <source>
        <dbReference type="PIRSR" id="PIRSR000137-2"/>
    </source>
</evidence>
<organism evidence="5 6">
    <name type="scientific">Dendryphion nanum</name>
    <dbReference type="NCBI Taxonomy" id="256645"/>
    <lineage>
        <taxon>Eukaryota</taxon>
        <taxon>Fungi</taxon>
        <taxon>Dikarya</taxon>
        <taxon>Ascomycota</taxon>
        <taxon>Pezizomycotina</taxon>
        <taxon>Dothideomycetes</taxon>
        <taxon>Pleosporomycetidae</taxon>
        <taxon>Pleosporales</taxon>
        <taxon>Torulaceae</taxon>
        <taxon>Dendryphion</taxon>
    </lineage>
</organism>
<dbReference type="SUPFAM" id="SSF51905">
    <property type="entry name" value="FAD/NAD(P)-binding domain"/>
    <property type="match status" value="1"/>
</dbReference>
<evidence type="ECO:0000256" key="1">
    <source>
        <dbReference type="ARBA" id="ARBA00010790"/>
    </source>
</evidence>
<evidence type="ECO:0000313" key="5">
    <source>
        <dbReference type="EMBL" id="KAH7126914.1"/>
    </source>
</evidence>
<feature type="binding site" evidence="2">
    <location>
        <position position="134"/>
    </location>
    <ligand>
        <name>FAD</name>
        <dbReference type="ChEBI" id="CHEBI:57692"/>
    </ligand>
</feature>
<comment type="similarity">
    <text evidence="1 3">Belongs to the GMC oxidoreductase family.</text>
</comment>
<dbReference type="Gene3D" id="3.50.50.60">
    <property type="entry name" value="FAD/NAD(P)-binding domain"/>
    <property type="match status" value="1"/>
</dbReference>
<dbReference type="OrthoDB" id="269227at2759"/>
<dbReference type="InterPro" id="IPR036188">
    <property type="entry name" value="FAD/NAD-bd_sf"/>
</dbReference>
<dbReference type="EMBL" id="JAGMWT010000006">
    <property type="protein sequence ID" value="KAH7126914.1"/>
    <property type="molecule type" value="Genomic_DNA"/>
</dbReference>
<evidence type="ECO:0000313" key="6">
    <source>
        <dbReference type="Proteomes" id="UP000700596"/>
    </source>
</evidence>
<dbReference type="PROSITE" id="PS00623">
    <property type="entry name" value="GMC_OXRED_1"/>
    <property type="match status" value="1"/>
</dbReference>
<evidence type="ECO:0000259" key="4">
    <source>
        <dbReference type="PROSITE" id="PS00623"/>
    </source>
</evidence>
<keyword evidence="6" id="KW-1185">Reference proteome</keyword>
<comment type="caution">
    <text evidence="5">The sequence shown here is derived from an EMBL/GenBank/DDBJ whole genome shotgun (WGS) entry which is preliminary data.</text>
</comment>